<feature type="region of interest" description="Disordered" evidence="1">
    <location>
        <begin position="52"/>
        <end position="101"/>
    </location>
</feature>
<dbReference type="RefSeq" id="WP_015203875.1">
    <property type="nucleotide sequence ID" value="NC_019753.1"/>
</dbReference>
<organism evidence="2 3">
    <name type="scientific">Crinalium epipsammum PCC 9333</name>
    <dbReference type="NCBI Taxonomy" id="1173022"/>
    <lineage>
        <taxon>Bacteria</taxon>
        <taxon>Bacillati</taxon>
        <taxon>Cyanobacteriota</taxon>
        <taxon>Cyanophyceae</taxon>
        <taxon>Gomontiellales</taxon>
        <taxon>Gomontiellaceae</taxon>
        <taxon>Crinalium</taxon>
    </lineage>
</organism>
<dbReference type="eggNOG" id="COG3937">
    <property type="taxonomic scope" value="Bacteria"/>
</dbReference>
<dbReference type="Proteomes" id="UP000010472">
    <property type="component" value="Chromosome"/>
</dbReference>
<proteinExistence type="predicted"/>
<evidence type="ECO:0000313" key="3">
    <source>
        <dbReference type="Proteomes" id="UP000010472"/>
    </source>
</evidence>
<reference evidence="2 3" key="1">
    <citation type="submission" date="2012-06" db="EMBL/GenBank/DDBJ databases">
        <title>Finished chromosome of genome of Crinalium epipsammum PCC 9333.</title>
        <authorList>
            <consortium name="US DOE Joint Genome Institute"/>
            <person name="Gugger M."/>
            <person name="Coursin T."/>
            <person name="Rippka R."/>
            <person name="Tandeau De Marsac N."/>
            <person name="Huntemann M."/>
            <person name="Wei C.-L."/>
            <person name="Han J."/>
            <person name="Detter J.C."/>
            <person name="Han C."/>
            <person name="Tapia R."/>
            <person name="Davenport K."/>
            <person name="Daligault H."/>
            <person name="Erkkila T."/>
            <person name="Gu W."/>
            <person name="Munk A.C.C."/>
            <person name="Teshima H."/>
            <person name="Xu Y."/>
            <person name="Chain P."/>
            <person name="Chen A."/>
            <person name="Krypides N."/>
            <person name="Mavromatis K."/>
            <person name="Markowitz V."/>
            <person name="Szeto E."/>
            <person name="Ivanova N."/>
            <person name="Mikhailova N."/>
            <person name="Ovchinnikova G."/>
            <person name="Pagani I."/>
            <person name="Pati A."/>
            <person name="Goodwin L."/>
            <person name="Peters L."/>
            <person name="Pitluck S."/>
            <person name="Woyke T."/>
            <person name="Kerfeld C."/>
        </authorList>
    </citation>
    <scope>NUCLEOTIDE SEQUENCE [LARGE SCALE GENOMIC DNA]</scope>
    <source>
        <strain evidence="2 3">PCC 9333</strain>
    </source>
</reference>
<keyword evidence="3" id="KW-1185">Reference proteome</keyword>
<dbReference type="AlphaFoldDB" id="K9W1Z3"/>
<dbReference type="HOGENOM" id="CLU_155150_0_0_3"/>
<dbReference type="EMBL" id="CP003620">
    <property type="protein sequence ID" value="AFZ13767.1"/>
    <property type="molecule type" value="Genomic_DNA"/>
</dbReference>
<sequence length="125" mass="14165">MNSGHLLQLMQKGLRVTIGATTSLVETIQDPQKREENLSQLKSELTEKVQQWEEKGEVTEQTARSFVDSFVRQRNNPTSATTENPYESVTPPNSPTPPNVQQDIQELTDQLAALRSELEKLRETE</sequence>
<dbReference type="PATRIC" id="fig|1173022.3.peg.3171"/>
<protein>
    <submittedName>
        <fullName evidence="2">Uncharacterized protein</fullName>
    </submittedName>
</protein>
<evidence type="ECO:0000313" key="2">
    <source>
        <dbReference type="EMBL" id="AFZ13767.1"/>
    </source>
</evidence>
<name>K9W1Z3_9CYAN</name>
<dbReference type="KEGG" id="cep:Cri9333_2928"/>
<feature type="compositionally biased region" description="Polar residues" evidence="1">
    <location>
        <begin position="72"/>
        <end position="87"/>
    </location>
</feature>
<dbReference type="OrthoDB" id="560634at2"/>
<accession>K9W1Z3</accession>
<evidence type="ECO:0000256" key="1">
    <source>
        <dbReference type="SAM" id="MobiDB-lite"/>
    </source>
</evidence>
<gene>
    <name evidence="2" type="ORF">Cri9333_2928</name>
</gene>